<dbReference type="GO" id="GO:0008135">
    <property type="term" value="F:translation factor activity, RNA binding"/>
    <property type="evidence" value="ECO:0007669"/>
    <property type="project" value="TreeGrafter"/>
</dbReference>
<evidence type="ECO:0000313" key="2">
    <source>
        <dbReference type="Proteomes" id="UP000827092"/>
    </source>
</evidence>
<dbReference type="GO" id="GO:0005634">
    <property type="term" value="C:nucleus"/>
    <property type="evidence" value="ECO:0007669"/>
    <property type="project" value="TreeGrafter"/>
</dbReference>
<dbReference type="GO" id="GO:2000766">
    <property type="term" value="P:negative regulation of cytoplasmic translation"/>
    <property type="evidence" value="ECO:0007669"/>
    <property type="project" value="TreeGrafter"/>
</dbReference>
<dbReference type="GO" id="GO:0045202">
    <property type="term" value="C:synapse"/>
    <property type="evidence" value="ECO:0007669"/>
    <property type="project" value="TreeGrafter"/>
</dbReference>
<keyword evidence="2" id="KW-1185">Reference proteome</keyword>
<reference evidence="1 2" key="1">
    <citation type="journal article" date="2022" name="Nat. Ecol. Evol.">
        <title>A masculinizing supergene underlies an exaggerated male reproductive morph in a spider.</title>
        <authorList>
            <person name="Hendrickx F."/>
            <person name="De Corte Z."/>
            <person name="Sonet G."/>
            <person name="Van Belleghem S.M."/>
            <person name="Kostlbacher S."/>
            <person name="Vangestel C."/>
        </authorList>
    </citation>
    <scope>NUCLEOTIDE SEQUENCE [LARGE SCALE GENOMIC DNA]</scope>
    <source>
        <strain evidence="1">W744_W776</strain>
    </source>
</reference>
<dbReference type="GO" id="GO:0043005">
    <property type="term" value="C:neuron projection"/>
    <property type="evidence" value="ECO:0007669"/>
    <property type="project" value="TreeGrafter"/>
</dbReference>
<dbReference type="AlphaFoldDB" id="A0AAV6TN88"/>
<dbReference type="EMBL" id="JAFNEN010002089">
    <property type="protein sequence ID" value="KAG8173073.1"/>
    <property type="molecule type" value="Genomic_DNA"/>
</dbReference>
<dbReference type="InterPro" id="IPR012677">
    <property type="entry name" value="Nucleotide-bd_a/b_plait_sf"/>
</dbReference>
<dbReference type="Proteomes" id="UP000827092">
    <property type="component" value="Unassembled WGS sequence"/>
</dbReference>
<dbReference type="Gene3D" id="3.30.70.330">
    <property type="match status" value="1"/>
</dbReference>
<dbReference type="PANTHER" id="PTHR12566">
    <property type="entry name" value="CYTOPLASMIC POLYADENYLATION ELEMENT BINDING PROTEIN CPEB"/>
    <property type="match status" value="1"/>
</dbReference>
<evidence type="ECO:0000313" key="1">
    <source>
        <dbReference type="EMBL" id="KAG8173073.1"/>
    </source>
</evidence>
<gene>
    <name evidence="1" type="ORF">JTE90_026110</name>
</gene>
<protein>
    <submittedName>
        <fullName evidence="1">Uncharacterized protein</fullName>
    </submittedName>
</protein>
<dbReference type="InterPro" id="IPR034819">
    <property type="entry name" value="CPEB"/>
</dbReference>
<name>A0AAV6TN88_9ARAC</name>
<dbReference type="GO" id="GO:0043022">
    <property type="term" value="F:ribosome binding"/>
    <property type="evidence" value="ECO:0007669"/>
    <property type="project" value="TreeGrafter"/>
</dbReference>
<sequence>MLCLLECPGWVQRASPVVACSFEDLGRSVGDERQRPHGTMTVGHLAKVMQDLFGEVSYVAIDVDSYQYPTGSGRVTFRYNRSYAIAVTNAFILICTGRFKKKVQIQPYLEKDGGACESCGRPNAFQFCRSCLRNFCCDERLPPTRRRRQPC</sequence>
<proteinExistence type="predicted"/>
<accession>A0AAV6TN88</accession>
<dbReference type="PANTHER" id="PTHR12566:SF9">
    <property type="entry name" value="CYTOPLASMIC POLYADENYLATION ELEMENT-BINDING PROTEIN 1"/>
    <property type="match status" value="1"/>
</dbReference>
<comment type="caution">
    <text evidence="1">The sequence shown here is derived from an EMBL/GenBank/DDBJ whole genome shotgun (WGS) entry which is preliminary data.</text>
</comment>
<dbReference type="GO" id="GO:0005737">
    <property type="term" value="C:cytoplasm"/>
    <property type="evidence" value="ECO:0007669"/>
    <property type="project" value="TreeGrafter"/>
</dbReference>
<dbReference type="GO" id="GO:0000900">
    <property type="term" value="F:mRNA regulatory element binding translation repressor activity"/>
    <property type="evidence" value="ECO:0007669"/>
    <property type="project" value="TreeGrafter"/>
</dbReference>
<dbReference type="GO" id="GO:0003730">
    <property type="term" value="F:mRNA 3'-UTR binding"/>
    <property type="evidence" value="ECO:0007669"/>
    <property type="project" value="InterPro"/>
</dbReference>
<organism evidence="1 2">
    <name type="scientific">Oedothorax gibbosus</name>
    <dbReference type="NCBI Taxonomy" id="931172"/>
    <lineage>
        <taxon>Eukaryota</taxon>
        <taxon>Metazoa</taxon>
        <taxon>Ecdysozoa</taxon>
        <taxon>Arthropoda</taxon>
        <taxon>Chelicerata</taxon>
        <taxon>Arachnida</taxon>
        <taxon>Araneae</taxon>
        <taxon>Araneomorphae</taxon>
        <taxon>Entelegynae</taxon>
        <taxon>Araneoidea</taxon>
        <taxon>Linyphiidae</taxon>
        <taxon>Erigoninae</taxon>
        <taxon>Oedothorax</taxon>
    </lineage>
</organism>